<dbReference type="InterPro" id="IPR007387">
    <property type="entry name" value="TRAP_DctQ"/>
</dbReference>
<evidence type="ECO:0000256" key="1">
    <source>
        <dbReference type="ARBA" id="ARBA00004429"/>
    </source>
</evidence>
<dbReference type="PANTHER" id="PTHR35011:SF2">
    <property type="entry name" value="2,3-DIKETO-L-GULONATE TRAP TRANSPORTER SMALL PERMEASE PROTEIN YIAM"/>
    <property type="match status" value="1"/>
</dbReference>
<evidence type="ECO:0000256" key="9">
    <source>
        <dbReference type="SAM" id="Phobius"/>
    </source>
</evidence>
<evidence type="ECO:0000256" key="7">
    <source>
        <dbReference type="ARBA" id="ARBA00023136"/>
    </source>
</evidence>
<sequence>MSLLKLISKYNYFLTLTCCILFFVMVLLGILARYILKTPILFSTEVSRIFFVWACFFGSALALEQKSHITITFLTDWLKISQKHIQLFANLAIMVFLAAILYSSVQVIYRLWNTFLPITGWTQSIFYFPLPFISLGGLIYLSQSILSPTKTQGA</sequence>
<evidence type="ECO:0000313" key="11">
    <source>
        <dbReference type="EMBL" id="MFD2200385.1"/>
    </source>
</evidence>
<accession>A0ABW5B483</accession>
<comment type="subcellular location">
    <subcellularLocation>
        <location evidence="1">Cell inner membrane</location>
        <topology evidence="1">Multi-pass membrane protein</topology>
    </subcellularLocation>
</comment>
<keyword evidence="7 9" id="KW-0472">Membrane</keyword>
<proteinExistence type="inferred from homology"/>
<evidence type="ECO:0000313" key="12">
    <source>
        <dbReference type="Proteomes" id="UP001597414"/>
    </source>
</evidence>
<feature type="domain" description="Tripartite ATP-independent periplasmic transporters DctQ component" evidence="10">
    <location>
        <begin position="23"/>
        <end position="139"/>
    </location>
</feature>
<feature type="transmembrane region" description="Helical" evidence="9">
    <location>
        <begin position="12"/>
        <end position="36"/>
    </location>
</feature>
<dbReference type="Pfam" id="PF04290">
    <property type="entry name" value="DctQ"/>
    <property type="match status" value="1"/>
</dbReference>
<evidence type="ECO:0000256" key="5">
    <source>
        <dbReference type="ARBA" id="ARBA00022692"/>
    </source>
</evidence>
<feature type="transmembrane region" description="Helical" evidence="9">
    <location>
        <begin position="48"/>
        <end position="64"/>
    </location>
</feature>
<feature type="transmembrane region" description="Helical" evidence="9">
    <location>
        <begin position="125"/>
        <end position="142"/>
    </location>
</feature>
<reference evidence="12" key="1">
    <citation type="journal article" date="2019" name="Int. J. Syst. Evol. Microbiol.">
        <title>The Global Catalogue of Microorganisms (GCM) 10K type strain sequencing project: providing services to taxonomists for standard genome sequencing and annotation.</title>
        <authorList>
            <consortium name="The Broad Institute Genomics Platform"/>
            <consortium name="The Broad Institute Genome Sequencing Center for Infectious Disease"/>
            <person name="Wu L."/>
            <person name="Ma J."/>
        </authorList>
    </citation>
    <scope>NUCLEOTIDE SEQUENCE [LARGE SCALE GENOMIC DNA]</scope>
    <source>
        <strain evidence="12">KCTC 19812</strain>
    </source>
</reference>
<organism evidence="11 12">
    <name type="scientific">Shivajiella indica</name>
    <dbReference type="NCBI Taxonomy" id="872115"/>
    <lineage>
        <taxon>Bacteria</taxon>
        <taxon>Pseudomonadati</taxon>
        <taxon>Bacteroidota</taxon>
        <taxon>Cytophagia</taxon>
        <taxon>Cytophagales</taxon>
        <taxon>Cyclobacteriaceae</taxon>
        <taxon>Shivajiella</taxon>
    </lineage>
</organism>
<keyword evidence="2" id="KW-0813">Transport</keyword>
<keyword evidence="12" id="KW-1185">Reference proteome</keyword>
<keyword evidence="5 9" id="KW-0812">Transmembrane</keyword>
<comment type="caution">
    <text evidence="11">The sequence shown here is derived from an EMBL/GenBank/DDBJ whole genome shotgun (WGS) entry which is preliminary data.</text>
</comment>
<evidence type="ECO:0000256" key="3">
    <source>
        <dbReference type="ARBA" id="ARBA00022475"/>
    </source>
</evidence>
<dbReference type="InterPro" id="IPR055348">
    <property type="entry name" value="DctQ"/>
</dbReference>
<evidence type="ECO:0000256" key="2">
    <source>
        <dbReference type="ARBA" id="ARBA00022448"/>
    </source>
</evidence>
<evidence type="ECO:0000256" key="4">
    <source>
        <dbReference type="ARBA" id="ARBA00022519"/>
    </source>
</evidence>
<comment type="similarity">
    <text evidence="8">Belongs to the TRAP transporter small permease family.</text>
</comment>
<keyword evidence="3" id="KW-1003">Cell membrane</keyword>
<evidence type="ECO:0000256" key="6">
    <source>
        <dbReference type="ARBA" id="ARBA00022989"/>
    </source>
</evidence>
<evidence type="ECO:0000256" key="8">
    <source>
        <dbReference type="ARBA" id="ARBA00038436"/>
    </source>
</evidence>
<protein>
    <submittedName>
        <fullName evidence="11">TRAP transporter small permease</fullName>
    </submittedName>
</protein>
<name>A0ABW5B483_9BACT</name>
<dbReference type="EMBL" id="JBHUIV010000005">
    <property type="protein sequence ID" value="MFD2200385.1"/>
    <property type="molecule type" value="Genomic_DNA"/>
</dbReference>
<keyword evidence="6 9" id="KW-1133">Transmembrane helix</keyword>
<evidence type="ECO:0000259" key="10">
    <source>
        <dbReference type="Pfam" id="PF04290"/>
    </source>
</evidence>
<dbReference type="RefSeq" id="WP_380800067.1">
    <property type="nucleotide sequence ID" value="NZ_JBHUIV010000005.1"/>
</dbReference>
<keyword evidence="4" id="KW-0997">Cell inner membrane</keyword>
<gene>
    <name evidence="11" type="ORF">ACFSKV_02325</name>
</gene>
<dbReference type="PANTHER" id="PTHR35011">
    <property type="entry name" value="2,3-DIKETO-L-GULONATE TRAP TRANSPORTER SMALL PERMEASE PROTEIN YIAM"/>
    <property type="match status" value="1"/>
</dbReference>
<feature type="transmembrane region" description="Helical" evidence="9">
    <location>
        <begin position="85"/>
        <end position="105"/>
    </location>
</feature>
<dbReference type="Proteomes" id="UP001597414">
    <property type="component" value="Unassembled WGS sequence"/>
</dbReference>